<dbReference type="RefSeq" id="XP_070437972.1">
    <property type="nucleotide sequence ID" value="XM_070581871.1"/>
</dbReference>
<dbReference type="SMART" id="SM00049">
    <property type="entry name" value="DEP"/>
    <property type="match status" value="1"/>
</dbReference>
<organism evidence="15 16">
    <name type="scientific">Equus przewalskii</name>
    <name type="common">Przewalski's horse</name>
    <name type="synonym">Equus caballus przewalskii</name>
    <dbReference type="NCBI Taxonomy" id="9798"/>
    <lineage>
        <taxon>Eukaryota</taxon>
        <taxon>Metazoa</taxon>
        <taxon>Chordata</taxon>
        <taxon>Craniata</taxon>
        <taxon>Vertebrata</taxon>
        <taxon>Euteleostomi</taxon>
        <taxon>Mammalia</taxon>
        <taxon>Eutheria</taxon>
        <taxon>Laurasiatheria</taxon>
        <taxon>Perissodactyla</taxon>
        <taxon>Equidae</taxon>
        <taxon>Equus</taxon>
    </lineage>
</organism>
<evidence type="ECO:0000256" key="5">
    <source>
        <dbReference type="ARBA" id="ARBA00022771"/>
    </source>
</evidence>
<dbReference type="CDD" id="cd03334">
    <property type="entry name" value="Fab1_TCP"/>
    <property type="match status" value="1"/>
</dbReference>
<dbReference type="PROSITE" id="PS50186">
    <property type="entry name" value="DEP"/>
    <property type="match status" value="1"/>
</dbReference>
<dbReference type="InterPro" id="IPR037378">
    <property type="entry name" value="PIKfyve_DEP"/>
</dbReference>
<evidence type="ECO:0000256" key="3">
    <source>
        <dbReference type="ARBA" id="ARBA00022723"/>
    </source>
</evidence>
<feature type="region of interest" description="Disordered" evidence="11">
    <location>
        <begin position="1631"/>
        <end position="1675"/>
    </location>
</feature>
<reference evidence="16" key="1">
    <citation type="submission" date="2025-08" db="UniProtKB">
        <authorList>
            <consortium name="RefSeq"/>
        </authorList>
    </citation>
    <scope>IDENTIFICATION</scope>
    <source>
        <tissue evidence="16">Blood</tissue>
    </source>
</reference>
<feature type="domain" description="DEP" evidence="13">
    <location>
        <begin position="363"/>
        <end position="438"/>
    </location>
</feature>
<feature type="compositionally biased region" description="Polar residues" evidence="11">
    <location>
        <begin position="300"/>
        <end position="313"/>
    </location>
</feature>
<dbReference type="SUPFAM" id="SSF46785">
    <property type="entry name" value="Winged helix' DNA-binding domain"/>
    <property type="match status" value="1"/>
</dbReference>
<feature type="region of interest" description="Disordered" evidence="11">
    <location>
        <begin position="832"/>
        <end position="877"/>
    </location>
</feature>
<keyword evidence="5 9" id="KW-0863">Zinc-finger</keyword>
<dbReference type="PANTHER" id="PTHR46715">
    <property type="entry name" value="1-PHOSPHATIDYLINOSITOL 3-PHOSPHATE 5-KINASE"/>
    <property type="match status" value="1"/>
</dbReference>
<dbReference type="InterPro" id="IPR027484">
    <property type="entry name" value="PInositol-4-P-5-kinase_N"/>
</dbReference>
<dbReference type="Pfam" id="PF00610">
    <property type="entry name" value="DEP"/>
    <property type="match status" value="1"/>
</dbReference>
<dbReference type="PANTHER" id="PTHR46715:SF1">
    <property type="entry name" value="1-PHOSPHATIDYLINOSITOL 3-PHOSPHATE 5-KINASE"/>
    <property type="match status" value="1"/>
</dbReference>
<dbReference type="Gene3D" id="3.30.40.10">
    <property type="entry name" value="Zinc/RING finger domain, C3HC4 (zinc finger)"/>
    <property type="match status" value="1"/>
</dbReference>
<evidence type="ECO:0000259" key="12">
    <source>
        <dbReference type="PROSITE" id="PS50178"/>
    </source>
</evidence>
<dbReference type="InterPro" id="IPR044769">
    <property type="entry name" value="PIKfyve_PIPKc"/>
</dbReference>
<evidence type="ECO:0000256" key="2">
    <source>
        <dbReference type="ARBA" id="ARBA00022679"/>
    </source>
</evidence>
<sequence length="2034" mass="229272">MATDDKTSPTLDSANDLPRSPASPSHLTHFKPLTPDQDEPAFKSAYSSFVNLFRFNKDRAEGEQQSLTGGWPSPQLPSRTQSVRSPIPYKKQLTEELQRRPSAVLDTRRKTEPTFGGHDPRTAVQLRSLSTVLKRLKEIMEGKSQDSDLKQYWMPDSQCRECYDCSEKFTTFRRRHHCRLCGQIFCSRCCNQEIPGKFMGYTGDLRACTYCRKIALSYAHSTDSNSIGEDLNALSDSASSVSVLDPSEPRTPVGSRKASRNIFLEDDFAWQSLIHPDSSNTALSTRLVSVQEDAGKSPARNRSASITNLSLDRSGSPLVPSYETSVSPQANRTYVRTETTEDERKILLDSVQLKDLWKKICHHSSGMEFQDHRYWLRTHPNCIVGKELVNWLIRNGHIATRAQAVAIGQAMVDGRWLDCVSHHDQLFRDEYALYRPLQSTDFSETPSPDSDSVNSVEGHSEPSWFKDIKFDDSDTEQIAEEEYLISDNGGQQLSISDAFIKESLFNRRVEEKSKELPFTPLGWHHNNLELLREENGEKQAMERLLSANHNHMMALLQQLLHSESLSPSWRDIIVSLVCQVVQTVRPDVKNRDDDMDIRQFVHVKKIPGGKKFDSMVVNGFVCTKNIAHKKMNSCIKNPKILLLKCSIEYLYREETKFTCIDPIVLQEREFLKNYVQRIVDVRPTLVLVEKTVSRIAQDLLLEHGITLVINVKSQVLERISRMTQGDLVMSMDQLLTKPHLGTCHKFYMQMFQLPGEQTKTLMFFEGCPQHLGCTIKLRGGSDYELARVKEILIFMICVAYHSQLEISFLMDEFAMPPTLTQNPSFHSLIEEQEDDEAAQEQLSGSPLPREPDFPLECLAPDESSSLESRTVFGKSDQELKGAPKDAVSLKQQEFATAACPAGVPYALFALVPESLLPLHLGDQQDARGSEQPETVQQTGELQDPKSQMRAFRDPLQDDTGLYVTEEVTSSEDKRKTYSLAFKQELKDVILCISPVITFREPFLLTEKGMRCSPRDYFAEQLYWSPLLNKDFKEMESRRKKQLLRDLSSLQGLNGSVQAKSIQVLPSHELVSARIAEHLGDSQGLGRMLADYRARGGRIQQNTSDPFAHSKDASGPSSGKSGSRTEGDEEKGLIPSDAVWSTKVDCLNPANHQRLCVLFSSSSAQSSNAPSACVSPWIVTMEFYGKNDLTLGIFLERYCFRPSYQCPSMFCDTPMVHHIRRFVHGQGCVQIILKELDSPVPGYQHTILTYSWCRICKQVTPVVALSNESWSMSFAKYLELRFYGHQYTRRANAEPCGHSIHHDYHQYFSYNQMVASFSYSPIRLLEVCVPLPKIFIKRQAPLKVSLLQDLKDFFQKVSQVYLAVDERLASLKTDTFSKTREEKMEDIFAQKEMEEGEFKNWIEKMQARLLSSSVDTPQQLQSVLESLIAKKQSLCEVLQAWNNRLQDLFQQEKGRKRPSVPPSPGRLRQGEESKISAMDASPRNISPGLQNGEKEDRFLTTLSSQGPTSAAHLQLPSPPEVLPEQAGGATPEPDAASSSEDVFDGHSLGSTDSQVKEKSTMKAIFANLLPGNSYNPIPFPFDPDKHYLMYEHERVPIAVCEREPSSIIAFALSCKEYRNALEELSKATLRNSAEEGLPANSASDSRPKGGSPGRPPELGGGCPNRAAEAEPQPAKKASGMLSFFRGTAGKSPDLSSQKRETLRGADSAYYQVGQPGKEGTESQGTEPPDEIDGGDAQKKQLTNPHVELQFSDANAKFYCRLYYAGEFHKMREVILGSSEEDFIRSLSHSAPWQARGGKSGAAFYATEDDRFILKQMPRLEVQSFLDFAPHYFNYITNAVQQKRPTALAKILGVYRIGYKNSQNNTEKKLDLLVMENLFYGRKMAQVFDLKGSLRNRNVKTDTGKESCDVVLLDENLLKMVRDSPLYIRSHSKAVLRASIRSDAHFLSSHLIIDYSLLVGRDDTSNELVVGIIDYIRTFTWDKKLEMVVKSTGILGGQGKMPTVVSPELYRTRFCEAMDKYFLMVPDHWTGLGLNC</sequence>
<dbReference type="Gene3D" id="1.10.10.10">
    <property type="entry name" value="Winged helix-like DNA-binding domain superfamily/Winged helix DNA-binding domain"/>
    <property type="match status" value="1"/>
</dbReference>
<evidence type="ECO:0000256" key="11">
    <source>
        <dbReference type="SAM" id="MobiDB-lite"/>
    </source>
</evidence>
<feature type="region of interest" description="Disordered" evidence="11">
    <location>
        <begin position="1451"/>
        <end position="1491"/>
    </location>
</feature>
<feature type="region of interest" description="Disordered" evidence="11">
    <location>
        <begin position="1"/>
        <end position="41"/>
    </location>
</feature>
<keyword evidence="8 10" id="KW-0067">ATP-binding</keyword>
<dbReference type="Pfam" id="PF01363">
    <property type="entry name" value="FYVE"/>
    <property type="match status" value="1"/>
</dbReference>
<evidence type="ECO:0000313" key="15">
    <source>
        <dbReference type="Proteomes" id="UP001652662"/>
    </source>
</evidence>
<feature type="domain" description="PIPK" evidence="14">
    <location>
        <begin position="1694"/>
        <end position="2020"/>
    </location>
</feature>
<dbReference type="GeneID" id="103540345"/>
<dbReference type="InterPro" id="IPR000306">
    <property type="entry name" value="Znf_FYVE"/>
</dbReference>
<dbReference type="InterPro" id="IPR027410">
    <property type="entry name" value="TCP-1-like_intermed_sf"/>
</dbReference>
<feature type="region of interest" description="Disordered" evidence="11">
    <location>
        <begin position="61"/>
        <end position="82"/>
    </location>
</feature>
<dbReference type="InterPro" id="IPR027409">
    <property type="entry name" value="GroEL-like_apical_dom_sf"/>
</dbReference>
<feature type="region of interest" description="Disordered" evidence="11">
    <location>
        <begin position="1503"/>
        <end position="1554"/>
    </location>
</feature>
<dbReference type="SMART" id="SM00330">
    <property type="entry name" value="PIPKc"/>
    <property type="match status" value="1"/>
</dbReference>
<feature type="region of interest" description="Disordered" evidence="11">
    <location>
        <begin position="923"/>
        <end position="949"/>
    </location>
</feature>
<dbReference type="PROSITE" id="PS51455">
    <property type="entry name" value="PIPK"/>
    <property type="match status" value="1"/>
</dbReference>
<dbReference type="EC" id="2.7.1.150" evidence="1"/>
<dbReference type="Gene3D" id="3.30.800.10">
    <property type="entry name" value="Phosphatidylinositol Phosphate Kinase II Beta"/>
    <property type="match status" value="1"/>
</dbReference>
<dbReference type="PROSITE" id="PS50178">
    <property type="entry name" value="ZF_FYVE"/>
    <property type="match status" value="1"/>
</dbReference>
<evidence type="ECO:0000259" key="14">
    <source>
        <dbReference type="PROSITE" id="PS51455"/>
    </source>
</evidence>
<dbReference type="CDD" id="cd15725">
    <property type="entry name" value="FYVE_PIKfyve_Fab1"/>
    <property type="match status" value="1"/>
</dbReference>
<dbReference type="InterPro" id="IPR043548">
    <property type="entry name" value="PIKfyve"/>
</dbReference>
<keyword evidence="15" id="KW-1185">Reference proteome</keyword>
<feature type="region of interest" description="Disordered" evidence="11">
    <location>
        <begin position="291"/>
        <end position="324"/>
    </location>
</feature>
<dbReference type="SUPFAM" id="SSF54849">
    <property type="entry name" value="GroEL-intermediate domain like"/>
    <property type="match status" value="1"/>
</dbReference>
<dbReference type="Pfam" id="PF01504">
    <property type="entry name" value="PIP5K"/>
    <property type="match status" value="2"/>
</dbReference>
<dbReference type="InterPro" id="IPR036388">
    <property type="entry name" value="WH-like_DNA-bd_sf"/>
</dbReference>
<feature type="region of interest" description="Disordered" evidence="11">
    <location>
        <begin position="1099"/>
        <end position="1133"/>
    </location>
</feature>
<feature type="compositionally biased region" description="Polar residues" evidence="11">
    <location>
        <begin position="931"/>
        <end position="940"/>
    </location>
</feature>
<feature type="region of interest" description="Disordered" evidence="11">
    <location>
        <begin position="1710"/>
        <end position="1736"/>
    </location>
</feature>
<dbReference type="Gene3D" id="3.30.810.10">
    <property type="entry name" value="2-Layer Sandwich"/>
    <property type="match status" value="1"/>
</dbReference>
<accession>A0ABM4LBZ4</accession>
<dbReference type="InterPro" id="IPR002423">
    <property type="entry name" value="Cpn60/GroEL/TCP-1"/>
</dbReference>
<dbReference type="InterPro" id="IPR002498">
    <property type="entry name" value="PInositol-4-P-4/5-kinase_core"/>
</dbReference>
<evidence type="ECO:0000259" key="13">
    <source>
        <dbReference type="PROSITE" id="PS50186"/>
    </source>
</evidence>
<keyword evidence="4 10" id="KW-0547">Nucleotide-binding</keyword>
<dbReference type="InterPro" id="IPR027483">
    <property type="entry name" value="PInositol-4-P-4/5-kinase_C_sf"/>
</dbReference>
<keyword evidence="6 10" id="KW-0418">Kinase</keyword>
<evidence type="ECO:0000256" key="10">
    <source>
        <dbReference type="PROSITE-ProRule" id="PRU00781"/>
    </source>
</evidence>
<name>A0ABM4LBZ4_EQUPR</name>
<evidence type="ECO:0000256" key="7">
    <source>
        <dbReference type="ARBA" id="ARBA00022833"/>
    </source>
</evidence>
<protein>
    <recommendedName>
        <fullName evidence="1">1-phosphatidylinositol-3-phosphate 5-kinase</fullName>
        <ecNumber evidence="1">2.7.1.150</ecNumber>
    </recommendedName>
</protein>
<evidence type="ECO:0000256" key="4">
    <source>
        <dbReference type="ARBA" id="ARBA00022741"/>
    </source>
</evidence>
<dbReference type="InterPro" id="IPR011011">
    <property type="entry name" value="Znf_FYVE_PHD"/>
</dbReference>
<proteinExistence type="predicted"/>
<keyword evidence="3" id="KW-0479">Metal-binding</keyword>
<dbReference type="SMART" id="SM00064">
    <property type="entry name" value="FYVE"/>
    <property type="match status" value="1"/>
</dbReference>
<dbReference type="InterPro" id="IPR013083">
    <property type="entry name" value="Znf_RING/FYVE/PHD"/>
</dbReference>
<dbReference type="Gene3D" id="3.50.7.10">
    <property type="entry name" value="GroEL"/>
    <property type="match status" value="1"/>
</dbReference>
<dbReference type="InterPro" id="IPR017455">
    <property type="entry name" value="Znf_FYVE-rel"/>
</dbReference>
<evidence type="ECO:0000256" key="1">
    <source>
        <dbReference type="ARBA" id="ARBA00012009"/>
    </source>
</evidence>
<dbReference type="InterPro" id="IPR000591">
    <property type="entry name" value="DEP_dom"/>
</dbReference>
<feature type="compositionally biased region" description="Polar residues" evidence="11">
    <location>
        <begin position="441"/>
        <end position="457"/>
    </location>
</feature>
<dbReference type="CDD" id="cd04448">
    <property type="entry name" value="DEP_PIKfyve"/>
    <property type="match status" value="1"/>
</dbReference>
<keyword evidence="7" id="KW-0862">Zinc</keyword>
<dbReference type="Proteomes" id="UP001652662">
    <property type="component" value="Chromosome 17"/>
</dbReference>
<dbReference type="SUPFAM" id="SSF52029">
    <property type="entry name" value="GroEL apical domain-like"/>
    <property type="match status" value="1"/>
</dbReference>
<evidence type="ECO:0000256" key="6">
    <source>
        <dbReference type="ARBA" id="ARBA00022777"/>
    </source>
</evidence>
<evidence type="ECO:0000256" key="9">
    <source>
        <dbReference type="PROSITE-ProRule" id="PRU00091"/>
    </source>
</evidence>
<gene>
    <name evidence="16" type="primary">PIKFYVE</name>
</gene>
<evidence type="ECO:0000256" key="8">
    <source>
        <dbReference type="ARBA" id="ARBA00022840"/>
    </source>
</evidence>
<keyword evidence="2 10" id="KW-0808">Transferase</keyword>
<dbReference type="InterPro" id="IPR036390">
    <property type="entry name" value="WH_DNA-bd_sf"/>
</dbReference>
<feature type="region of interest" description="Disordered" evidence="11">
    <location>
        <begin position="441"/>
        <end position="460"/>
    </location>
</feature>
<dbReference type="Pfam" id="PF00118">
    <property type="entry name" value="Cpn60_TCP1"/>
    <property type="match status" value="1"/>
</dbReference>
<feature type="compositionally biased region" description="Basic and acidic residues" evidence="11">
    <location>
        <begin position="1122"/>
        <end position="1131"/>
    </location>
</feature>
<evidence type="ECO:0000313" key="16">
    <source>
        <dbReference type="RefSeq" id="XP_070437972.1"/>
    </source>
</evidence>
<dbReference type="SUPFAM" id="SSF56104">
    <property type="entry name" value="SAICAR synthase-like"/>
    <property type="match status" value="1"/>
</dbReference>
<dbReference type="CDD" id="cd17300">
    <property type="entry name" value="PIPKc_PIKfyve"/>
    <property type="match status" value="1"/>
</dbReference>
<feature type="domain" description="FYVE-type" evidence="12">
    <location>
        <begin position="156"/>
        <end position="216"/>
    </location>
</feature>
<dbReference type="SUPFAM" id="SSF57903">
    <property type="entry name" value="FYVE/PHD zinc finger"/>
    <property type="match status" value="1"/>
</dbReference>